<keyword evidence="2" id="KW-1185">Reference proteome</keyword>
<name>A0A9P5XY31_9AGAR</name>
<evidence type="ECO:0000313" key="1">
    <source>
        <dbReference type="EMBL" id="KAF9458863.1"/>
    </source>
</evidence>
<dbReference type="Proteomes" id="UP000807353">
    <property type="component" value="Unassembled WGS sequence"/>
</dbReference>
<evidence type="ECO:0000313" key="2">
    <source>
        <dbReference type="Proteomes" id="UP000807353"/>
    </source>
</evidence>
<comment type="caution">
    <text evidence="1">The sequence shown here is derived from an EMBL/GenBank/DDBJ whole genome shotgun (WGS) entry which is preliminary data.</text>
</comment>
<reference evidence="1" key="1">
    <citation type="submission" date="2020-11" db="EMBL/GenBank/DDBJ databases">
        <authorList>
            <consortium name="DOE Joint Genome Institute"/>
            <person name="Ahrendt S."/>
            <person name="Riley R."/>
            <person name="Andreopoulos W."/>
            <person name="Labutti K."/>
            <person name="Pangilinan J."/>
            <person name="Ruiz-Duenas F.J."/>
            <person name="Barrasa J.M."/>
            <person name="Sanchez-Garcia M."/>
            <person name="Camarero S."/>
            <person name="Miyauchi S."/>
            <person name="Serrano A."/>
            <person name="Linde D."/>
            <person name="Babiker R."/>
            <person name="Drula E."/>
            <person name="Ayuso-Fernandez I."/>
            <person name="Pacheco R."/>
            <person name="Padilla G."/>
            <person name="Ferreira P."/>
            <person name="Barriuso J."/>
            <person name="Kellner H."/>
            <person name="Castanera R."/>
            <person name="Alfaro M."/>
            <person name="Ramirez L."/>
            <person name="Pisabarro A.G."/>
            <person name="Kuo A."/>
            <person name="Tritt A."/>
            <person name="Lipzen A."/>
            <person name="He G."/>
            <person name="Yan M."/>
            <person name="Ng V."/>
            <person name="Cullen D."/>
            <person name="Martin F."/>
            <person name="Rosso M.-N."/>
            <person name="Henrissat B."/>
            <person name="Hibbett D."/>
            <person name="Martinez A.T."/>
            <person name="Grigoriev I.V."/>
        </authorList>
    </citation>
    <scope>NUCLEOTIDE SEQUENCE</scope>
    <source>
        <strain evidence="1">CBS 247.69</strain>
    </source>
</reference>
<dbReference type="InterPro" id="IPR059179">
    <property type="entry name" value="MLKL-like_MCAfunc"/>
</dbReference>
<proteinExistence type="predicted"/>
<sequence length="280" mass="31341">MVEYLPSVTLCNVQPTLDSFDGMKHDIAQNIMTTLQATARYALIPYLQEAATLALGILQIIDDVRTCQAGFTRLSRDSCELVYGIIKALPKDTGVSTALLDNLEALVRTLSSIYSYAKKETKRNLLIRIIKHKSDQGKIIEYREALRQSLDLFGLQSSVNIQGCMENILQQQNDILRQLPENNFCRRIYDTSYAYSTPVDESSFEKDFNILGITSEGYTDPGFVQETRNGPQPIRGTHGTDLVTNKSYQETNINSGNVTNTIITGSNNDWSVKMYCGHSS</sequence>
<protein>
    <submittedName>
        <fullName evidence="1">Uncharacterized protein</fullName>
    </submittedName>
</protein>
<dbReference type="InterPro" id="IPR036537">
    <property type="entry name" value="Adaptor_Cbl_N_dom_sf"/>
</dbReference>
<dbReference type="GO" id="GO:0007166">
    <property type="term" value="P:cell surface receptor signaling pathway"/>
    <property type="evidence" value="ECO:0007669"/>
    <property type="project" value="InterPro"/>
</dbReference>
<accession>A0A9P5XY31</accession>
<gene>
    <name evidence="1" type="ORF">BDZ94DRAFT_1312902</name>
</gene>
<dbReference type="EMBL" id="MU150329">
    <property type="protein sequence ID" value="KAF9458863.1"/>
    <property type="molecule type" value="Genomic_DNA"/>
</dbReference>
<dbReference type="AlphaFoldDB" id="A0A9P5XY31"/>
<dbReference type="Gene3D" id="1.20.930.20">
    <property type="entry name" value="Adaptor protein Cbl, N-terminal domain"/>
    <property type="match status" value="1"/>
</dbReference>
<dbReference type="CDD" id="cd21037">
    <property type="entry name" value="MLKL_NTD"/>
    <property type="match status" value="1"/>
</dbReference>
<dbReference type="OrthoDB" id="192148at2759"/>
<organism evidence="1 2">
    <name type="scientific">Collybia nuda</name>
    <dbReference type="NCBI Taxonomy" id="64659"/>
    <lineage>
        <taxon>Eukaryota</taxon>
        <taxon>Fungi</taxon>
        <taxon>Dikarya</taxon>
        <taxon>Basidiomycota</taxon>
        <taxon>Agaricomycotina</taxon>
        <taxon>Agaricomycetes</taxon>
        <taxon>Agaricomycetidae</taxon>
        <taxon>Agaricales</taxon>
        <taxon>Tricholomatineae</taxon>
        <taxon>Clitocybaceae</taxon>
        <taxon>Collybia</taxon>
    </lineage>
</organism>